<dbReference type="PATRIC" id="fig|1359168.3.peg.835"/>
<proteinExistence type="predicted"/>
<dbReference type="RefSeq" id="WP_045797587.1">
    <property type="nucleotide sequence ID" value="NZ_LANP01000033.1"/>
</dbReference>
<dbReference type="EMBL" id="LANP01000033">
    <property type="protein sequence ID" value="KJV54896.1"/>
    <property type="molecule type" value="Genomic_DNA"/>
</dbReference>
<evidence type="ECO:0000259" key="1">
    <source>
        <dbReference type="Pfam" id="PF13356"/>
    </source>
</evidence>
<dbReference type="STRING" id="1359168.OCHUTO_1036"/>
<dbReference type="Pfam" id="PF13356">
    <property type="entry name" value="Arm-DNA-bind_3"/>
    <property type="match status" value="1"/>
</dbReference>
<evidence type="ECO:0000313" key="2">
    <source>
        <dbReference type="EMBL" id="KJV54896.1"/>
    </source>
</evidence>
<sequence length="87" mass="10328">MEEVFYLAKSLRGVTRRIKIGASPDLSIGYARQEARRLKTLIAKGINPNEEKRKQYMEDKKQRILNREERKASGLTFVHNKYINEFW</sequence>
<feature type="domain" description="Integrase DNA-binding" evidence="1">
    <location>
        <begin position="10"/>
        <end position="55"/>
    </location>
</feature>
<organism evidence="2 3">
    <name type="scientific">Orientia chuto str. Dubai</name>
    <dbReference type="NCBI Taxonomy" id="1359168"/>
    <lineage>
        <taxon>Bacteria</taxon>
        <taxon>Pseudomonadati</taxon>
        <taxon>Pseudomonadota</taxon>
        <taxon>Alphaproteobacteria</taxon>
        <taxon>Rickettsiales</taxon>
        <taxon>Rickettsiaceae</taxon>
        <taxon>Rickettsieae</taxon>
        <taxon>Orientia</taxon>
    </lineage>
</organism>
<comment type="caution">
    <text evidence="2">The sequence shown here is derived from an EMBL/GenBank/DDBJ whole genome shotgun (WGS) entry which is preliminary data.</text>
</comment>
<name>A0A0F3MGV5_9RICK</name>
<dbReference type="OrthoDB" id="8556969at2"/>
<dbReference type="AlphaFoldDB" id="A0A0F3MGV5"/>
<dbReference type="InterPro" id="IPR025166">
    <property type="entry name" value="Integrase_DNA_bind_dom"/>
</dbReference>
<dbReference type="Gene3D" id="3.30.160.390">
    <property type="entry name" value="Integrase, DNA-binding domain"/>
    <property type="match status" value="1"/>
</dbReference>
<dbReference type="InterPro" id="IPR038488">
    <property type="entry name" value="Integrase_DNA-bd_sf"/>
</dbReference>
<gene>
    <name evidence="2" type="ORF">OCHUTO_1036</name>
</gene>
<keyword evidence="3" id="KW-1185">Reference proteome</keyword>
<dbReference type="Proteomes" id="UP000033616">
    <property type="component" value="Unassembled WGS sequence"/>
</dbReference>
<evidence type="ECO:0000313" key="3">
    <source>
        <dbReference type="Proteomes" id="UP000033616"/>
    </source>
</evidence>
<accession>A0A0F3MGV5</accession>
<reference evidence="2 3" key="1">
    <citation type="submission" date="2015-02" db="EMBL/GenBank/DDBJ databases">
        <title>Genome Sequencing of Rickettsiales.</title>
        <authorList>
            <person name="Daugherty S.C."/>
            <person name="Su Q."/>
            <person name="Abolude K."/>
            <person name="Beier-Sexton M."/>
            <person name="Carlyon J.A."/>
            <person name="Carter R."/>
            <person name="Day N.P."/>
            <person name="Dumler S.J."/>
            <person name="Dyachenko V."/>
            <person name="Godinez A."/>
            <person name="Kurtti T.J."/>
            <person name="Lichay M."/>
            <person name="Mullins K.E."/>
            <person name="Ott S."/>
            <person name="Pappas-Brown V."/>
            <person name="Paris D.H."/>
            <person name="Patel P."/>
            <person name="Richards A.L."/>
            <person name="Sadzewicz L."/>
            <person name="Sears K."/>
            <person name="Seidman D."/>
            <person name="Sengamalay N."/>
            <person name="Stenos J."/>
            <person name="Tallon L.J."/>
            <person name="Vincent G."/>
            <person name="Fraser C.M."/>
            <person name="Munderloh U."/>
            <person name="Dunning-Hotopp J.C."/>
        </authorList>
    </citation>
    <scope>NUCLEOTIDE SEQUENCE [LARGE SCALE GENOMIC DNA]</scope>
    <source>
        <strain evidence="2 3">Fuller</strain>
    </source>
</reference>
<protein>
    <recommendedName>
        <fullName evidence="1">Integrase DNA-binding domain-containing protein</fullName>
    </recommendedName>
</protein>